<dbReference type="InterPro" id="IPR059017">
    <property type="entry name" value="PMEL_NMB_N"/>
</dbReference>
<dbReference type="InterPro" id="IPR013783">
    <property type="entry name" value="Ig-like_fold"/>
</dbReference>
<dbReference type="InterPro" id="IPR035986">
    <property type="entry name" value="PKD_dom_sf"/>
</dbReference>
<feature type="compositionally biased region" description="Polar residues" evidence="4">
    <location>
        <begin position="190"/>
        <end position="200"/>
    </location>
</feature>
<dbReference type="Pfam" id="PF26141">
    <property type="entry name" value="PMEL_NMB_N"/>
    <property type="match status" value="1"/>
</dbReference>
<dbReference type="PANTHER" id="PTHR11861">
    <property type="entry name" value="MELANOCYTE PROTEIN PMEL 17-RELATED"/>
    <property type="match status" value="1"/>
</dbReference>
<comment type="caution">
    <text evidence="6">The sequence shown here is derived from an EMBL/GenBank/DDBJ whole genome shotgun (WGS) entry which is preliminary data.</text>
</comment>
<evidence type="ECO:0000256" key="2">
    <source>
        <dbReference type="ARBA" id="ARBA00023180"/>
    </source>
</evidence>
<accession>A0ABD0NC22</accession>
<dbReference type="FunFam" id="2.60.40.10:FF:001512">
    <property type="entry name" value="Premelanosome protein a"/>
    <property type="match status" value="1"/>
</dbReference>
<evidence type="ECO:0000256" key="3">
    <source>
        <dbReference type="ARBA" id="ARBA00025776"/>
    </source>
</evidence>
<dbReference type="InterPro" id="IPR022409">
    <property type="entry name" value="PKD/Chitinase_dom"/>
</dbReference>
<sequence>ENSVDEWNAVFPNTPLLSKQGDKQPPYVFVWKTWGKYWQVCDGPSSSLTIGTDDVPLGSYVMDVVIYHYRQKDKFIPIGYASTQFSITDQIPFAVSLTQVNDKDEGDQKFIQNRAVAFSITLHDPSQYLSKSDVIFNWNFGDGSGTVISRELTVTHTYIAAGAYKPQVVVQAAIPDSSCATPPNLPTGARPTTNTLTSESPIRPTEDITT</sequence>
<feature type="domain" description="PKD" evidence="5">
    <location>
        <begin position="130"/>
        <end position="170"/>
    </location>
</feature>
<evidence type="ECO:0000256" key="4">
    <source>
        <dbReference type="SAM" id="MobiDB-lite"/>
    </source>
</evidence>
<dbReference type="Proteomes" id="UP001529510">
    <property type="component" value="Unassembled WGS sequence"/>
</dbReference>
<dbReference type="AlphaFoldDB" id="A0ABD0NC22"/>
<dbReference type="Gene3D" id="2.60.40.10">
    <property type="entry name" value="Immunoglobulins"/>
    <property type="match status" value="1"/>
</dbReference>
<dbReference type="InterPro" id="IPR000601">
    <property type="entry name" value="PKD_dom"/>
</dbReference>
<organism evidence="6 7">
    <name type="scientific">Cirrhinus mrigala</name>
    <name type="common">Mrigala</name>
    <dbReference type="NCBI Taxonomy" id="683832"/>
    <lineage>
        <taxon>Eukaryota</taxon>
        <taxon>Metazoa</taxon>
        <taxon>Chordata</taxon>
        <taxon>Craniata</taxon>
        <taxon>Vertebrata</taxon>
        <taxon>Euteleostomi</taxon>
        <taxon>Actinopterygii</taxon>
        <taxon>Neopterygii</taxon>
        <taxon>Teleostei</taxon>
        <taxon>Ostariophysi</taxon>
        <taxon>Cypriniformes</taxon>
        <taxon>Cyprinidae</taxon>
        <taxon>Labeoninae</taxon>
        <taxon>Labeonini</taxon>
        <taxon>Cirrhinus</taxon>
    </lineage>
</organism>
<reference evidence="6 7" key="1">
    <citation type="submission" date="2024-05" db="EMBL/GenBank/DDBJ databases">
        <title>Genome sequencing and assembly of Indian major carp, Cirrhinus mrigala (Hamilton, 1822).</title>
        <authorList>
            <person name="Mohindra V."/>
            <person name="Chowdhury L.M."/>
            <person name="Lal K."/>
            <person name="Jena J.K."/>
        </authorList>
    </citation>
    <scope>NUCLEOTIDE SEQUENCE [LARGE SCALE GENOMIC DNA]</scope>
    <source>
        <strain evidence="6">CM1030</strain>
        <tissue evidence="6">Blood</tissue>
    </source>
</reference>
<name>A0ABD0NC22_CIRMR</name>
<dbReference type="PROSITE" id="PS50093">
    <property type="entry name" value="PKD"/>
    <property type="match status" value="1"/>
</dbReference>
<keyword evidence="2" id="KW-0325">Glycoprotein</keyword>
<dbReference type="InterPro" id="IPR045219">
    <property type="entry name" value="PKAT"/>
</dbReference>
<dbReference type="SUPFAM" id="SSF49299">
    <property type="entry name" value="PKD domain"/>
    <property type="match status" value="1"/>
</dbReference>
<evidence type="ECO:0000313" key="6">
    <source>
        <dbReference type="EMBL" id="KAL0157863.1"/>
    </source>
</evidence>
<feature type="non-terminal residue" evidence="6">
    <location>
        <position position="210"/>
    </location>
</feature>
<comment type="similarity">
    <text evidence="3">Belongs to the PMEL/NMB family.</text>
</comment>
<keyword evidence="7" id="KW-1185">Reference proteome</keyword>
<evidence type="ECO:0000256" key="1">
    <source>
        <dbReference type="ARBA" id="ARBA00022729"/>
    </source>
</evidence>
<proteinExistence type="inferred from homology"/>
<keyword evidence="1" id="KW-0732">Signal</keyword>
<feature type="non-terminal residue" evidence="6">
    <location>
        <position position="1"/>
    </location>
</feature>
<dbReference type="SMART" id="SM00089">
    <property type="entry name" value="PKD"/>
    <property type="match status" value="1"/>
</dbReference>
<dbReference type="EMBL" id="JAMKFB020000023">
    <property type="protein sequence ID" value="KAL0157863.1"/>
    <property type="molecule type" value="Genomic_DNA"/>
</dbReference>
<evidence type="ECO:0000259" key="5">
    <source>
        <dbReference type="PROSITE" id="PS50093"/>
    </source>
</evidence>
<dbReference type="Pfam" id="PF00801">
    <property type="entry name" value="PKD"/>
    <property type="match status" value="1"/>
</dbReference>
<feature type="region of interest" description="Disordered" evidence="4">
    <location>
        <begin position="179"/>
        <end position="210"/>
    </location>
</feature>
<dbReference type="CDD" id="cd00146">
    <property type="entry name" value="PKD"/>
    <property type="match status" value="1"/>
</dbReference>
<gene>
    <name evidence="6" type="ORF">M9458_045939</name>
</gene>
<evidence type="ECO:0000313" key="7">
    <source>
        <dbReference type="Proteomes" id="UP001529510"/>
    </source>
</evidence>
<protein>
    <recommendedName>
        <fullName evidence="5">PKD domain-containing protein</fullName>
    </recommendedName>
</protein>
<dbReference type="PANTHER" id="PTHR11861:SF12">
    <property type="entry name" value="MELANOCYTE PROTEIN PMEL 17 PRECURSOR"/>
    <property type="match status" value="1"/>
</dbReference>